<gene>
    <name evidence="1" type="ORF">METZ01_LOCUS385954</name>
</gene>
<dbReference type="AlphaFoldDB" id="A0A382UFT2"/>
<dbReference type="EMBL" id="UINC01143904">
    <property type="protein sequence ID" value="SVD33100.1"/>
    <property type="molecule type" value="Genomic_DNA"/>
</dbReference>
<organism evidence="1">
    <name type="scientific">marine metagenome</name>
    <dbReference type="NCBI Taxonomy" id="408172"/>
    <lineage>
        <taxon>unclassified sequences</taxon>
        <taxon>metagenomes</taxon>
        <taxon>ecological metagenomes</taxon>
    </lineage>
</organism>
<accession>A0A382UFT2</accession>
<proteinExistence type="predicted"/>
<protein>
    <submittedName>
        <fullName evidence="1">Uncharacterized protein</fullName>
    </submittedName>
</protein>
<sequence>MGNQQLKTRPLIKNGIPIILFRYQQTQVLIQKNYYKAPT</sequence>
<reference evidence="1" key="1">
    <citation type="submission" date="2018-05" db="EMBL/GenBank/DDBJ databases">
        <authorList>
            <person name="Lanie J.A."/>
            <person name="Ng W.-L."/>
            <person name="Kazmierczak K.M."/>
            <person name="Andrzejewski T.M."/>
            <person name="Davidsen T.M."/>
            <person name="Wayne K.J."/>
            <person name="Tettelin H."/>
            <person name="Glass J.I."/>
            <person name="Rusch D."/>
            <person name="Podicherti R."/>
            <person name="Tsui H.-C.T."/>
            <person name="Winkler M.E."/>
        </authorList>
    </citation>
    <scope>NUCLEOTIDE SEQUENCE</scope>
</reference>
<name>A0A382UFT2_9ZZZZ</name>
<evidence type="ECO:0000313" key="1">
    <source>
        <dbReference type="EMBL" id="SVD33100.1"/>
    </source>
</evidence>